<evidence type="ECO:0000259" key="3">
    <source>
        <dbReference type="Pfam" id="PF07202"/>
    </source>
</evidence>
<sequence>KVEEVLTDGRRIITFRNGTKKEISTDKRMTTISFFNGDVKKIMPDQRVIYYYADAQTTHTAYPNGLEVLQFPNNQIEKHYPDSTREIVFPGHTVKCLHSDGTKETFFPDGTVVKVEKNGDKIVVFSNGQKEVQTVQFKRWEYPDGTVKTVYRNGRKETKHTTSPARIKDEEGNIIRDEQ</sequence>
<organism evidence="4 5">
    <name type="scientific">Opisthocomus hoazin</name>
    <name type="common">Hoatzin</name>
    <name type="synonym">Phasianus hoazin</name>
    <dbReference type="NCBI Taxonomy" id="30419"/>
    <lineage>
        <taxon>Eukaryota</taxon>
        <taxon>Metazoa</taxon>
        <taxon>Chordata</taxon>
        <taxon>Craniata</taxon>
        <taxon>Vertebrata</taxon>
        <taxon>Euteleostomi</taxon>
        <taxon>Archelosauria</taxon>
        <taxon>Archosauria</taxon>
        <taxon>Dinosauria</taxon>
        <taxon>Saurischia</taxon>
        <taxon>Theropoda</taxon>
        <taxon>Coelurosauria</taxon>
        <taxon>Aves</taxon>
        <taxon>Neognathae</taxon>
        <taxon>Neoaves</taxon>
        <taxon>Opisthocomiformes</taxon>
        <taxon>Opisthocomidae</taxon>
        <taxon>Opisthocomus</taxon>
    </lineage>
</organism>
<evidence type="ECO:0000313" key="5">
    <source>
        <dbReference type="Proteomes" id="UP000053605"/>
    </source>
</evidence>
<feature type="region of interest" description="Disordered" evidence="2">
    <location>
        <begin position="153"/>
        <end position="179"/>
    </location>
</feature>
<dbReference type="PhylomeDB" id="A0A091VFV6"/>
<feature type="non-terminal residue" evidence="4">
    <location>
        <position position="179"/>
    </location>
</feature>
<dbReference type="GO" id="GO:0015631">
    <property type="term" value="F:tubulin binding"/>
    <property type="evidence" value="ECO:0007669"/>
    <property type="project" value="TreeGrafter"/>
</dbReference>
<feature type="domain" description="Centromere protein J C-terminal" evidence="3">
    <location>
        <begin position="100"/>
        <end position="132"/>
    </location>
</feature>
<dbReference type="InterPro" id="IPR026581">
    <property type="entry name" value="TCP10L/CENPJ"/>
</dbReference>
<keyword evidence="5" id="KW-1185">Reference proteome</keyword>
<dbReference type="PANTHER" id="PTHR10331:SF25">
    <property type="entry name" value="T-COMPLEX PROTEIN 10A-RELATED"/>
    <property type="match status" value="1"/>
</dbReference>
<feature type="domain" description="Centromere protein J C-terminal" evidence="3">
    <location>
        <begin position="137"/>
        <end position="159"/>
    </location>
</feature>
<dbReference type="EMBL" id="KK733990">
    <property type="protein sequence ID" value="KFR01979.1"/>
    <property type="molecule type" value="Genomic_DNA"/>
</dbReference>
<comment type="similarity">
    <text evidence="1">Belongs to the TCP10 family.</text>
</comment>
<gene>
    <name evidence="4" type="ORF">N306_10420</name>
</gene>
<dbReference type="Gene3D" id="2.60.450.20">
    <property type="match status" value="1"/>
</dbReference>
<dbReference type="InterPro" id="IPR047002">
    <property type="entry name" value="Tcp10_C_sf"/>
</dbReference>
<dbReference type="GO" id="GO:0005813">
    <property type="term" value="C:centrosome"/>
    <property type="evidence" value="ECO:0007669"/>
    <property type="project" value="TreeGrafter"/>
</dbReference>
<dbReference type="PANTHER" id="PTHR10331">
    <property type="entry name" value="T COMPLEX PROTEIN 10"/>
    <property type="match status" value="1"/>
</dbReference>
<dbReference type="AlphaFoldDB" id="A0A091VFV6"/>
<proteinExistence type="inferred from homology"/>
<protein>
    <submittedName>
        <fullName evidence="4">Centromere protein J</fullName>
    </submittedName>
</protein>
<dbReference type="STRING" id="30419.A0A091VFV6"/>
<name>A0A091VFV6_OPIHO</name>
<feature type="compositionally biased region" description="Basic and acidic residues" evidence="2">
    <location>
        <begin position="154"/>
        <end position="179"/>
    </location>
</feature>
<evidence type="ECO:0000256" key="1">
    <source>
        <dbReference type="ARBA" id="ARBA00005627"/>
    </source>
</evidence>
<feature type="domain" description="Centromere protein J C-terminal" evidence="3">
    <location>
        <begin position="1"/>
        <end position="23"/>
    </location>
</feature>
<dbReference type="GO" id="GO:0005814">
    <property type="term" value="C:centriole"/>
    <property type="evidence" value="ECO:0007669"/>
    <property type="project" value="TreeGrafter"/>
</dbReference>
<dbReference type="GO" id="GO:0060271">
    <property type="term" value="P:cilium assembly"/>
    <property type="evidence" value="ECO:0007669"/>
    <property type="project" value="TreeGrafter"/>
</dbReference>
<dbReference type="GO" id="GO:0061511">
    <property type="term" value="P:centriole elongation"/>
    <property type="evidence" value="ECO:0007669"/>
    <property type="project" value="TreeGrafter"/>
</dbReference>
<evidence type="ECO:0000313" key="4">
    <source>
        <dbReference type="EMBL" id="KFR01979.1"/>
    </source>
</evidence>
<dbReference type="Pfam" id="PF07202">
    <property type="entry name" value="Tcp10_C"/>
    <property type="match status" value="4"/>
</dbReference>
<feature type="domain" description="Centromere protein J C-terminal" evidence="3">
    <location>
        <begin position="63"/>
        <end position="90"/>
    </location>
</feature>
<dbReference type="InterPro" id="IPR009852">
    <property type="entry name" value="CENPJ_C_dom"/>
</dbReference>
<evidence type="ECO:0000256" key="2">
    <source>
        <dbReference type="SAM" id="MobiDB-lite"/>
    </source>
</evidence>
<feature type="non-terminal residue" evidence="4">
    <location>
        <position position="1"/>
    </location>
</feature>
<dbReference type="Proteomes" id="UP000053605">
    <property type="component" value="Unassembled WGS sequence"/>
</dbReference>
<reference evidence="4 5" key="1">
    <citation type="submission" date="2014-04" db="EMBL/GenBank/DDBJ databases">
        <title>Genome evolution of avian class.</title>
        <authorList>
            <person name="Zhang G."/>
            <person name="Li C."/>
        </authorList>
    </citation>
    <scope>NUCLEOTIDE SEQUENCE [LARGE SCALE GENOMIC DNA]</scope>
    <source>
        <strain evidence="4">BGI_N306</strain>
    </source>
</reference>
<accession>A0A091VFV6</accession>